<dbReference type="SUPFAM" id="SSF47413">
    <property type="entry name" value="lambda repressor-like DNA-binding domains"/>
    <property type="match status" value="1"/>
</dbReference>
<dbReference type="PANTHER" id="PTHR30146:SF109">
    <property type="entry name" value="HTH-TYPE TRANSCRIPTIONAL REGULATOR GALS"/>
    <property type="match status" value="1"/>
</dbReference>
<dbReference type="Gene3D" id="1.10.260.40">
    <property type="entry name" value="lambda repressor-like DNA-binding domains"/>
    <property type="match status" value="1"/>
</dbReference>
<evidence type="ECO:0000313" key="5">
    <source>
        <dbReference type="EMBL" id="OIN98671.1"/>
    </source>
</evidence>
<dbReference type="SMART" id="SM00354">
    <property type="entry name" value="HTH_LACI"/>
    <property type="match status" value="1"/>
</dbReference>
<sequence>MYTLRDVAQKAGVSLTTASLVFNNKETQIRISKKTKERILSVIKELNYHPNIPARMMAKGRTSLIGLVMLNIHSSFYPEIIEGIQSKMDKQDYSTILYNTKGNFQLERKYLEVLDYKQVDGIILNPTHYASRNIEIVSKKRPLVSICFSLSSHRKIPSVVVDNFKGGYIATKYLFSLGHKRIGYIGSLEPTSLDFFQRHRGYCTAINKESLKDYSFPLNEFGNNIEEQRLNFAKYYLNSSQKITALFAQHDRSAIYIMNALQEKGIKVPEDVSIIGFDNLDICNFTNPSLTSINQPKFEIGEKAGELLLKMIDGEKVKSIILEPTIIERGSCLSPKN</sequence>
<accession>A0A1J4SH25</accession>
<dbReference type="EMBL" id="MNUO01000006">
    <property type="protein sequence ID" value="OIN98671.1"/>
    <property type="molecule type" value="Genomic_DNA"/>
</dbReference>
<protein>
    <recommendedName>
        <fullName evidence="4">HTH lacI-type domain-containing protein</fullName>
    </recommendedName>
</protein>
<dbReference type="InterPro" id="IPR010982">
    <property type="entry name" value="Lambda_DNA-bd_dom_sf"/>
</dbReference>
<evidence type="ECO:0000313" key="6">
    <source>
        <dbReference type="Proteomes" id="UP000182278"/>
    </source>
</evidence>
<name>A0A1J4SH25_9BACT</name>
<keyword evidence="1" id="KW-0805">Transcription regulation</keyword>
<keyword evidence="3" id="KW-0804">Transcription</keyword>
<dbReference type="Proteomes" id="UP000182278">
    <property type="component" value="Unassembled WGS sequence"/>
</dbReference>
<dbReference type="GO" id="GO:0003700">
    <property type="term" value="F:DNA-binding transcription factor activity"/>
    <property type="evidence" value="ECO:0007669"/>
    <property type="project" value="TreeGrafter"/>
</dbReference>
<dbReference type="GO" id="GO:0000976">
    <property type="term" value="F:transcription cis-regulatory region binding"/>
    <property type="evidence" value="ECO:0007669"/>
    <property type="project" value="TreeGrafter"/>
</dbReference>
<dbReference type="SUPFAM" id="SSF53822">
    <property type="entry name" value="Periplasmic binding protein-like I"/>
    <property type="match status" value="1"/>
</dbReference>
<evidence type="ECO:0000256" key="3">
    <source>
        <dbReference type="ARBA" id="ARBA00023163"/>
    </source>
</evidence>
<keyword evidence="2" id="KW-0238">DNA-binding</keyword>
<proteinExistence type="predicted"/>
<dbReference type="CDD" id="cd01392">
    <property type="entry name" value="HTH_LacI"/>
    <property type="match status" value="1"/>
</dbReference>
<organism evidence="5 6">
    <name type="scientific">Candidatus Desantisbacteria bacterium CG1_02_38_46</name>
    <dbReference type="NCBI Taxonomy" id="1817893"/>
    <lineage>
        <taxon>Bacteria</taxon>
        <taxon>Candidatus Desantisiibacteriota</taxon>
    </lineage>
</organism>
<comment type="caution">
    <text evidence="5">The sequence shown here is derived from an EMBL/GenBank/DDBJ whole genome shotgun (WGS) entry which is preliminary data.</text>
</comment>
<dbReference type="PROSITE" id="PS50932">
    <property type="entry name" value="HTH_LACI_2"/>
    <property type="match status" value="1"/>
</dbReference>
<dbReference type="Pfam" id="PF00356">
    <property type="entry name" value="LacI"/>
    <property type="match status" value="1"/>
</dbReference>
<evidence type="ECO:0000256" key="2">
    <source>
        <dbReference type="ARBA" id="ARBA00023125"/>
    </source>
</evidence>
<dbReference type="InterPro" id="IPR000843">
    <property type="entry name" value="HTH_LacI"/>
</dbReference>
<dbReference type="AlphaFoldDB" id="A0A1J4SH25"/>
<gene>
    <name evidence="5" type="ORF">AUJ66_00595</name>
</gene>
<dbReference type="CDD" id="cd06267">
    <property type="entry name" value="PBP1_LacI_sugar_binding-like"/>
    <property type="match status" value="1"/>
</dbReference>
<feature type="domain" description="HTH lacI-type" evidence="4">
    <location>
        <begin position="2"/>
        <end position="59"/>
    </location>
</feature>
<dbReference type="InterPro" id="IPR046335">
    <property type="entry name" value="LacI/GalR-like_sensor"/>
</dbReference>
<evidence type="ECO:0000256" key="1">
    <source>
        <dbReference type="ARBA" id="ARBA00023015"/>
    </source>
</evidence>
<dbReference type="PANTHER" id="PTHR30146">
    <property type="entry name" value="LACI-RELATED TRANSCRIPTIONAL REPRESSOR"/>
    <property type="match status" value="1"/>
</dbReference>
<dbReference type="Pfam" id="PF13377">
    <property type="entry name" value="Peripla_BP_3"/>
    <property type="match status" value="1"/>
</dbReference>
<dbReference type="Gene3D" id="3.40.50.2300">
    <property type="match status" value="2"/>
</dbReference>
<dbReference type="InterPro" id="IPR028082">
    <property type="entry name" value="Peripla_BP_I"/>
</dbReference>
<evidence type="ECO:0000259" key="4">
    <source>
        <dbReference type="PROSITE" id="PS50932"/>
    </source>
</evidence>
<reference evidence="5 6" key="1">
    <citation type="journal article" date="2016" name="Environ. Microbiol.">
        <title>Genomic resolution of a cold subsurface aquifer community provides metabolic insights for novel microbes adapted to high CO concentrations.</title>
        <authorList>
            <person name="Probst A.J."/>
            <person name="Castelle C.J."/>
            <person name="Singh A."/>
            <person name="Brown C.T."/>
            <person name="Anantharaman K."/>
            <person name="Sharon I."/>
            <person name="Hug L.A."/>
            <person name="Burstein D."/>
            <person name="Emerson J.B."/>
            <person name="Thomas B.C."/>
            <person name="Banfield J.F."/>
        </authorList>
    </citation>
    <scope>NUCLEOTIDE SEQUENCE [LARGE SCALE GENOMIC DNA]</scope>
    <source>
        <strain evidence="5">CG1_02_38_46</strain>
    </source>
</reference>
<dbReference type="STRING" id="1817893.AUJ66_00595"/>